<reference evidence="5" key="1">
    <citation type="submission" date="2020-05" db="EMBL/GenBank/DDBJ databases">
        <title>Phylogenomic resolution of chytrid fungi.</title>
        <authorList>
            <person name="Stajich J.E."/>
            <person name="Amses K."/>
            <person name="Simmons R."/>
            <person name="Seto K."/>
            <person name="Myers J."/>
            <person name="Bonds A."/>
            <person name="Quandt C.A."/>
            <person name="Barry K."/>
            <person name="Liu P."/>
            <person name="Grigoriev I."/>
            <person name="Longcore J.E."/>
            <person name="James T.Y."/>
        </authorList>
    </citation>
    <scope>NUCLEOTIDE SEQUENCE</scope>
    <source>
        <strain evidence="5">JEL0476</strain>
    </source>
</reference>
<dbReference type="Pfam" id="PF02141">
    <property type="entry name" value="DENN"/>
    <property type="match status" value="1"/>
</dbReference>
<protein>
    <recommendedName>
        <fullName evidence="7">DENN-domain-containing protein</fullName>
    </recommendedName>
</protein>
<name>A0AAD5TYC0_9FUNG</name>
<gene>
    <name evidence="5" type="ORF">HK099_006100</name>
</gene>
<evidence type="ECO:0000259" key="4">
    <source>
        <dbReference type="PROSITE" id="PS50211"/>
    </source>
</evidence>
<dbReference type="GO" id="GO:0046872">
    <property type="term" value="F:metal ion binding"/>
    <property type="evidence" value="ECO:0007669"/>
    <property type="project" value="UniProtKB-KW"/>
</dbReference>
<sequence length="1374" mass="154571">MSLVNQNFVDYFFQVGFGANVVLESIKIPLKKLAESDSFIGNLQRPSSASKKRTSISDDSIILTKTSKNLYRAPVFKLTTHPIEYRYKPQISMRYPEINHSEQLPFPSNISMFCYPNDIKFVNSLSGPPPATYHSFIITEGMGTKIYGVCVTIYEKVQQNLLLQLEDAIAKWKEENAPSIAFEYITGLGPKIDYERETIAEARKNNDPDLKEIEESAQERIHFFNNLMRPYQDTLLLDKENIFEPKTIGVTSHWPWHDLLKDWLCELVRLTKESYHQNSPVLIAPIERYIVNLIYEIPLPPPGKLEVSISIGKTKLYCSRPPVNNISVVQNMSFYPLFRALSIPHIVTLFELLIAEKKIIFVSNYLSMLTLASETMCIFFYPMQWQHILIPVLPANLLQYLQAPVPYMVGLQRDYFTLEDQLEYCPSDAALIDLDNDILAVKENPPQLPKKEREKLIKNLQKYADISTLNLIPESSPIGADVVTSSPSISKSKVIEKEEAKSMDRIPITVREAFPLGINLVGSSNLNQPPSQESLHSGVLFNFPTNLGSGWVNTADSSTTPKVAITATNSTEKDTGSSLLKKFTLSRLNLNLPKNSPLNSPLGSTFSLSASSQLLNHSASAVNSTILINTSSISSNNTGVTESVGQNIVANESNLEIREISPAKSLASAVSDSSTSSNATPIADAPASPRKNAFASFFSRRSSAANTSLPESTKVNKNFSSQDLLTQLATLKEKPHNRKLTVSTTSSLTTNKTVQTNANKKRLGGKISKTHTPVSMDCDQDSISEFSGSFYDDSYQSLSFCFNQHKGGHNFRCMSETKEAGIDQCSESRTQSNENIHSTTSTIPPAMSFLEINTTDSQKICSFCKFEILLESHVFYHCNECNITIHESCFSLVDGRPCAKKFKERKIQLSFFKFFTSVLKDYRKFIVEANIESNDDFSQWFKKSEYLKTFKDKDNSKTFMSSLVETQAFSQFIYERVQRSKSDYEVLFFDESIKAKLNRSSFRVSKETTPFLEDQSYQVTQTYNSLEPNLIDLEKDKCYYQGTFPVTLNPEYLVIPKAIKPLLTESDQRMMQSRTNELIQRSAVVNNSKGKVDFGYWMKNKFFKGAEGIGKRDSYNAKILEVLEIAEKYQRTLTSTQTKEELTAAIQVLHEKNFMLLNIIDDEQIVGENEVALIKFVCAKLCDTVSNYEETNNKMLFSPVSMETPNYLQMAANNKSSIYPFQASFSKLEEDKDEEITGDLHTPNETRSTSVVGKQQYKMSMDGLNTTGLLLKEMIDSKNINTNEGERNVLPSGTSLEKVIIPTVATKVEGENYTEITIEGEKKIDSTITPQPRALHMIGRKLTMSSHSLDAATSPLISSKSLLFRSNSIQKINS</sequence>
<dbReference type="InterPro" id="IPR005112">
    <property type="entry name" value="dDENN_dom"/>
</dbReference>
<dbReference type="SMART" id="SM00799">
    <property type="entry name" value="DENN"/>
    <property type="match status" value="1"/>
</dbReference>
<dbReference type="Gene3D" id="3.40.50.11500">
    <property type="match status" value="1"/>
</dbReference>
<dbReference type="GO" id="GO:0031410">
    <property type="term" value="C:cytoplasmic vesicle"/>
    <property type="evidence" value="ECO:0007669"/>
    <property type="project" value="TreeGrafter"/>
</dbReference>
<feature type="domain" description="UDENN" evidence="4">
    <location>
        <begin position="73"/>
        <end position="984"/>
    </location>
</feature>
<proteinExistence type="predicted"/>
<dbReference type="InterPro" id="IPR001194">
    <property type="entry name" value="cDENN_dom"/>
</dbReference>
<keyword evidence="1" id="KW-0479">Metal-binding</keyword>
<comment type="caution">
    <text evidence="5">The sequence shown here is derived from an EMBL/GenBank/DDBJ whole genome shotgun (WGS) entry which is preliminary data.</text>
</comment>
<dbReference type="EMBL" id="JADGJW010000505">
    <property type="protein sequence ID" value="KAJ3215990.1"/>
    <property type="molecule type" value="Genomic_DNA"/>
</dbReference>
<evidence type="ECO:0008006" key="7">
    <source>
        <dbReference type="Google" id="ProtNLM"/>
    </source>
</evidence>
<dbReference type="InterPro" id="IPR051696">
    <property type="entry name" value="DENN_Domain_GEFs"/>
</dbReference>
<accession>A0AAD5TYC0</accession>
<dbReference type="PROSITE" id="PS50211">
    <property type="entry name" value="DENN"/>
    <property type="match status" value="1"/>
</dbReference>
<dbReference type="Proteomes" id="UP001211065">
    <property type="component" value="Unassembled WGS sequence"/>
</dbReference>
<evidence type="ECO:0000313" key="5">
    <source>
        <dbReference type="EMBL" id="KAJ3215990.1"/>
    </source>
</evidence>
<evidence type="ECO:0000259" key="3">
    <source>
        <dbReference type="PROSITE" id="PS50081"/>
    </source>
</evidence>
<dbReference type="CDD" id="cd00029">
    <property type="entry name" value="C1"/>
    <property type="match status" value="1"/>
</dbReference>
<feature type="domain" description="Phorbol-ester/DAG-type" evidence="3">
    <location>
        <begin position="846"/>
        <end position="898"/>
    </location>
</feature>
<dbReference type="InterPro" id="IPR037516">
    <property type="entry name" value="Tripartite_DENN"/>
</dbReference>
<keyword evidence="2" id="KW-0862">Zinc</keyword>
<dbReference type="Pfam" id="PF03456">
    <property type="entry name" value="uDENN"/>
    <property type="match status" value="1"/>
</dbReference>
<dbReference type="PROSITE" id="PS50081">
    <property type="entry name" value="ZF_DAG_PE_2"/>
    <property type="match status" value="1"/>
</dbReference>
<dbReference type="PANTHER" id="PTHR12296">
    <property type="entry name" value="DENN DOMAIN-CONTAINING PROTEIN 4"/>
    <property type="match status" value="1"/>
</dbReference>
<dbReference type="SMART" id="SM00801">
    <property type="entry name" value="dDENN"/>
    <property type="match status" value="1"/>
</dbReference>
<dbReference type="SMART" id="SM00800">
    <property type="entry name" value="uDENN"/>
    <property type="match status" value="1"/>
</dbReference>
<organism evidence="5 6">
    <name type="scientific">Clydaea vesicula</name>
    <dbReference type="NCBI Taxonomy" id="447962"/>
    <lineage>
        <taxon>Eukaryota</taxon>
        <taxon>Fungi</taxon>
        <taxon>Fungi incertae sedis</taxon>
        <taxon>Chytridiomycota</taxon>
        <taxon>Chytridiomycota incertae sedis</taxon>
        <taxon>Chytridiomycetes</taxon>
        <taxon>Lobulomycetales</taxon>
        <taxon>Lobulomycetaceae</taxon>
        <taxon>Clydaea</taxon>
    </lineage>
</organism>
<evidence type="ECO:0000256" key="1">
    <source>
        <dbReference type="ARBA" id="ARBA00022723"/>
    </source>
</evidence>
<dbReference type="Pfam" id="PF03455">
    <property type="entry name" value="dDENN"/>
    <property type="match status" value="1"/>
</dbReference>
<dbReference type="InterPro" id="IPR043153">
    <property type="entry name" value="DENN_C"/>
</dbReference>
<dbReference type="PANTHER" id="PTHR12296:SF21">
    <property type="entry name" value="DENN DOMAIN-CONTAINING PROTEIN 3"/>
    <property type="match status" value="1"/>
</dbReference>
<dbReference type="InterPro" id="IPR005113">
    <property type="entry name" value="uDENN_dom"/>
</dbReference>
<dbReference type="InterPro" id="IPR046349">
    <property type="entry name" value="C1-like_sf"/>
</dbReference>
<keyword evidence="6" id="KW-1185">Reference proteome</keyword>
<dbReference type="InterPro" id="IPR002219">
    <property type="entry name" value="PKC_DAG/PE"/>
</dbReference>
<evidence type="ECO:0000256" key="2">
    <source>
        <dbReference type="ARBA" id="ARBA00022833"/>
    </source>
</evidence>
<dbReference type="GO" id="GO:0032483">
    <property type="term" value="P:regulation of Rab protein signal transduction"/>
    <property type="evidence" value="ECO:0007669"/>
    <property type="project" value="TreeGrafter"/>
</dbReference>
<evidence type="ECO:0000313" key="6">
    <source>
        <dbReference type="Proteomes" id="UP001211065"/>
    </source>
</evidence>
<dbReference type="SUPFAM" id="SSF57889">
    <property type="entry name" value="Cysteine-rich domain"/>
    <property type="match status" value="1"/>
</dbReference>